<dbReference type="EnsemblPlants" id="AET7Gv20818800.7">
    <property type="protein sequence ID" value="AET7Gv20818800.7"/>
    <property type="gene ID" value="AET7Gv20818800"/>
</dbReference>
<keyword evidence="2" id="KW-1185">Reference proteome</keyword>
<proteinExistence type="predicted"/>
<dbReference type="EnsemblPlants" id="AET7Gv20818800.1">
    <property type="protein sequence ID" value="AET7Gv20818800.1"/>
    <property type="gene ID" value="AET7Gv20818800"/>
</dbReference>
<dbReference type="Gramene" id="AET7Gv20818800.7">
    <property type="protein sequence ID" value="AET7Gv20818800.7"/>
    <property type="gene ID" value="AET7Gv20818800"/>
</dbReference>
<reference evidence="2" key="1">
    <citation type="journal article" date="2014" name="Science">
        <title>Ancient hybridizations among the ancestral genomes of bread wheat.</title>
        <authorList>
            <consortium name="International Wheat Genome Sequencing Consortium,"/>
            <person name="Marcussen T."/>
            <person name="Sandve S.R."/>
            <person name="Heier L."/>
            <person name="Spannagl M."/>
            <person name="Pfeifer M."/>
            <person name="Jakobsen K.S."/>
            <person name="Wulff B.B."/>
            <person name="Steuernagel B."/>
            <person name="Mayer K.F."/>
            <person name="Olsen O.A."/>
        </authorList>
    </citation>
    <scope>NUCLEOTIDE SEQUENCE [LARGE SCALE GENOMIC DNA]</scope>
    <source>
        <strain evidence="2">cv. AL8/78</strain>
    </source>
</reference>
<dbReference type="AlphaFoldDB" id="A0A453S522"/>
<evidence type="ECO:0000313" key="2">
    <source>
        <dbReference type="Proteomes" id="UP000015105"/>
    </source>
</evidence>
<reference evidence="1" key="4">
    <citation type="submission" date="2019-03" db="UniProtKB">
        <authorList>
            <consortium name="EnsemblPlants"/>
        </authorList>
    </citation>
    <scope>IDENTIFICATION</scope>
</reference>
<reference evidence="1" key="3">
    <citation type="journal article" date="2017" name="Nature">
        <title>Genome sequence of the progenitor of the wheat D genome Aegilops tauschii.</title>
        <authorList>
            <person name="Luo M.C."/>
            <person name="Gu Y.Q."/>
            <person name="Puiu D."/>
            <person name="Wang H."/>
            <person name="Twardziok S.O."/>
            <person name="Deal K.R."/>
            <person name="Huo N."/>
            <person name="Zhu T."/>
            <person name="Wang L."/>
            <person name="Wang Y."/>
            <person name="McGuire P.E."/>
            <person name="Liu S."/>
            <person name="Long H."/>
            <person name="Ramasamy R.K."/>
            <person name="Rodriguez J.C."/>
            <person name="Van S.L."/>
            <person name="Yuan L."/>
            <person name="Wang Z."/>
            <person name="Xia Z."/>
            <person name="Xiao L."/>
            <person name="Anderson O.D."/>
            <person name="Ouyang S."/>
            <person name="Liang Y."/>
            <person name="Zimin A.V."/>
            <person name="Pertea G."/>
            <person name="Qi P."/>
            <person name="Bennetzen J.L."/>
            <person name="Dai X."/>
            <person name="Dawson M.W."/>
            <person name="Muller H.G."/>
            <person name="Kugler K."/>
            <person name="Rivarola-Duarte L."/>
            <person name="Spannagl M."/>
            <person name="Mayer K.F.X."/>
            <person name="Lu F.H."/>
            <person name="Bevan M.W."/>
            <person name="Leroy P."/>
            <person name="Li P."/>
            <person name="You F.M."/>
            <person name="Sun Q."/>
            <person name="Liu Z."/>
            <person name="Lyons E."/>
            <person name="Wicker T."/>
            <person name="Salzberg S.L."/>
            <person name="Devos K.M."/>
            <person name="Dvorak J."/>
        </authorList>
    </citation>
    <scope>NUCLEOTIDE SEQUENCE [LARGE SCALE GENOMIC DNA]</scope>
    <source>
        <strain evidence="1">cv. AL8/78</strain>
    </source>
</reference>
<dbReference type="Proteomes" id="UP000015105">
    <property type="component" value="Chromosome 7D"/>
</dbReference>
<evidence type="ECO:0000313" key="1">
    <source>
        <dbReference type="EnsemblPlants" id="AET7Gv20818800.7"/>
    </source>
</evidence>
<sequence length="73" mass="8152">MHLATKLPVGRPASHFAKVLPWFLQSLKRSITCLHEFFPAARAAPMYNNTVLMISPADTDLPSPHLMRHLCVG</sequence>
<name>A0A453S522_AEGTS</name>
<accession>A0A453S522</accession>
<protein>
    <submittedName>
        <fullName evidence="1">Uncharacterized protein</fullName>
    </submittedName>
</protein>
<dbReference type="Gramene" id="AET7Gv20818800.1">
    <property type="protein sequence ID" value="AET7Gv20818800.1"/>
    <property type="gene ID" value="AET7Gv20818800"/>
</dbReference>
<organism evidence="1 2">
    <name type="scientific">Aegilops tauschii subsp. strangulata</name>
    <name type="common">Goatgrass</name>
    <dbReference type="NCBI Taxonomy" id="200361"/>
    <lineage>
        <taxon>Eukaryota</taxon>
        <taxon>Viridiplantae</taxon>
        <taxon>Streptophyta</taxon>
        <taxon>Embryophyta</taxon>
        <taxon>Tracheophyta</taxon>
        <taxon>Spermatophyta</taxon>
        <taxon>Magnoliopsida</taxon>
        <taxon>Liliopsida</taxon>
        <taxon>Poales</taxon>
        <taxon>Poaceae</taxon>
        <taxon>BOP clade</taxon>
        <taxon>Pooideae</taxon>
        <taxon>Triticodae</taxon>
        <taxon>Triticeae</taxon>
        <taxon>Triticinae</taxon>
        <taxon>Aegilops</taxon>
    </lineage>
</organism>
<reference evidence="1" key="5">
    <citation type="journal article" date="2021" name="G3 (Bethesda)">
        <title>Aegilops tauschii genome assembly Aet v5.0 features greater sequence contiguity and improved annotation.</title>
        <authorList>
            <person name="Wang L."/>
            <person name="Zhu T."/>
            <person name="Rodriguez J.C."/>
            <person name="Deal K.R."/>
            <person name="Dubcovsky J."/>
            <person name="McGuire P.E."/>
            <person name="Lux T."/>
            <person name="Spannagl M."/>
            <person name="Mayer K.F.X."/>
            <person name="Baldrich P."/>
            <person name="Meyers B.C."/>
            <person name="Huo N."/>
            <person name="Gu Y.Q."/>
            <person name="Zhou H."/>
            <person name="Devos K.M."/>
            <person name="Bennetzen J.L."/>
            <person name="Unver T."/>
            <person name="Budak H."/>
            <person name="Gulick P.J."/>
            <person name="Galiba G."/>
            <person name="Kalapos B."/>
            <person name="Nelson D.R."/>
            <person name="Li P."/>
            <person name="You F.M."/>
            <person name="Luo M.C."/>
            <person name="Dvorak J."/>
        </authorList>
    </citation>
    <scope>NUCLEOTIDE SEQUENCE [LARGE SCALE GENOMIC DNA]</scope>
    <source>
        <strain evidence="1">cv. AL8/78</strain>
    </source>
</reference>
<reference evidence="2" key="2">
    <citation type="journal article" date="2017" name="Nat. Plants">
        <title>The Aegilops tauschii genome reveals multiple impacts of transposons.</title>
        <authorList>
            <person name="Zhao G."/>
            <person name="Zou C."/>
            <person name="Li K."/>
            <person name="Wang K."/>
            <person name="Li T."/>
            <person name="Gao L."/>
            <person name="Zhang X."/>
            <person name="Wang H."/>
            <person name="Yang Z."/>
            <person name="Liu X."/>
            <person name="Jiang W."/>
            <person name="Mao L."/>
            <person name="Kong X."/>
            <person name="Jiao Y."/>
            <person name="Jia J."/>
        </authorList>
    </citation>
    <scope>NUCLEOTIDE SEQUENCE [LARGE SCALE GENOMIC DNA]</scope>
    <source>
        <strain evidence="2">cv. AL8/78</strain>
    </source>
</reference>